<dbReference type="GO" id="GO:0071007">
    <property type="term" value="C:U2-type catalytic step 2 spliceosome"/>
    <property type="evidence" value="ECO:0007669"/>
    <property type="project" value="TreeGrafter"/>
</dbReference>
<evidence type="ECO:0000256" key="5">
    <source>
        <dbReference type="ARBA" id="ARBA00023187"/>
    </source>
</evidence>
<evidence type="ECO:0000256" key="2">
    <source>
        <dbReference type="ARBA" id="ARBA00008644"/>
    </source>
</evidence>
<comment type="similarity">
    <text evidence="2">Belongs to the crooked-neck family.</text>
</comment>
<dbReference type="Proteomes" id="UP000677228">
    <property type="component" value="Unassembled WGS sequence"/>
</dbReference>
<feature type="non-terminal residue" evidence="8">
    <location>
        <position position="135"/>
    </location>
</feature>
<feature type="domain" description="Suppressor of forked" evidence="7">
    <location>
        <begin position="47"/>
        <end position="131"/>
    </location>
</feature>
<dbReference type="InterPro" id="IPR003107">
    <property type="entry name" value="HAT"/>
</dbReference>
<dbReference type="InterPro" id="IPR011990">
    <property type="entry name" value="TPR-like_helical_dom_sf"/>
</dbReference>
<dbReference type="Pfam" id="PF05843">
    <property type="entry name" value="Suf"/>
    <property type="match status" value="1"/>
</dbReference>
<evidence type="ECO:0000256" key="6">
    <source>
        <dbReference type="ARBA" id="ARBA00023242"/>
    </source>
</evidence>
<dbReference type="EMBL" id="CAJOBA010104431">
    <property type="protein sequence ID" value="CAF4531731.1"/>
    <property type="molecule type" value="Genomic_DNA"/>
</dbReference>
<feature type="non-terminal residue" evidence="8">
    <location>
        <position position="1"/>
    </location>
</feature>
<comment type="caution">
    <text evidence="8">The sequence shown here is derived from an EMBL/GenBank/DDBJ whole genome shotgun (WGS) entry which is preliminary data.</text>
</comment>
<evidence type="ECO:0000256" key="3">
    <source>
        <dbReference type="ARBA" id="ARBA00022664"/>
    </source>
</evidence>
<keyword evidence="3" id="KW-0507">mRNA processing</keyword>
<gene>
    <name evidence="8" type="ORF">OVA965_LOCUS45516</name>
    <name evidence="9" type="ORF">TMI583_LOCUS49080</name>
</gene>
<sequence length="135" mass="16559">CRMIYKYALENLPKTSCDDIFKAYTIHEKKYGDRTGIEDVITSKRKFQYDEELKENPMDYDTWFDYLRLLESEGDFNLIRDTYEKAISQVPPLQEKRYWRRYIYLWINYALFEELEANDFDRTREVYKACLNLLP</sequence>
<organism evidence="8 10">
    <name type="scientific">Didymodactylos carnosus</name>
    <dbReference type="NCBI Taxonomy" id="1234261"/>
    <lineage>
        <taxon>Eukaryota</taxon>
        <taxon>Metazoa</taxon>
        <taxon>Spiralia</taxon>
        <taxon>Gnathifera</taxon>
        <taxon>Rotifera</taxon>
        <taxon>Eurotatoria</taxon>
        <taxon>Bdelloidea</taxon>
        <taxon>Philodinida</taxon>
        <taxon>Philodinidae</taxon>
        <taxon>Didymodactylos</taxon>
    </lineage>
</organism>
<protein>
    <recommendedName>
        <fullName evidence="7">Suppressor of forked domain-containing protein</fullName>
    </recommendedName>
</protein>
<dbReference type="PANTHER" id="PTHR11246:SF3">
    <property type="entry name" value="CROOKED NECK-LIKE PROTEIN 1"/>
    <property type="match status" value="1"/>
</dbReference>
<proteinExistence type="inferred from homology"/>
<dbReference type="InterPro" id="IPR008847">
    <property type="entry name" value="Suf"/>
</dbReference>
<dbReference type="GO" id="GO:0071014">
    <property type="term" value="C:post-mRNA release spliceosomal complex"/>
    <property type="evidence" value="ECO:0007669"/>
    <property type="project" value="TreeGrafter"/>
</dbReference>
<evidence type="ECO:0000256" key="1">
    <source>
        <dbReference type="ARBA" id="ARBA00004123"/>
    </source>
</evidence>
<evidence type="ECO:0000313" key="8">
    <source>
        <dbReference type="EMBL" id="CAF1666192.1"/>
    </source>
</evidence>
<dbReference type="EMBL" id="CAJNOK010072374">
    <property type="protein sequence ID" value="CAF1666192.1"/>
    <property type="molecule type" value="Genomic_DNA"/>
</dbReference>
<evidence type="ECO:0000313" key="10">
    <source>
        <dbReference type="Proteomes" id="UP000677228"/>
    </source>
</evidence>
<dbReference type="GO" id="GO:0071011">
    <property type="term" value="C:precatalytic spliceosome"/>
    <property type="evidence" value="ECO:0007669"/>
    <property type="project" value="TreeGrafter"/>
</dbReference>
<keyword evidence="4" id="KW-0677">Repeat</keyword>
<dbReference type="GO" id="GO:0000245">
    <property type="term" value="P:spliceosomal complex assembly"/>
    <property type="evidence" value="ECO:0007669"/>
    <property type="project" value="TreeGrafter"/>
</dbReference>
<dbReference type="Proteomes" id="UP000682733">
    <property type="component" value="Unassembled WGS sequence"/>
</dbReference>
<reference evidence="8" key="1">
    <citation type="submission" date="2021-02" db="EMBL/GenBank/DDBJ databases">
        <authorList>
            <person name="Nowell W R."/>
        </authorList>
    </citation>
    <scope>NUCLEOTIDE SEQUENCE</scope>
</reference>
<evidence type="ECO:0000313" key="9">
    <source>
        <dbReference type="EMBL" id="CAF4531731.1"/>
    </source>
</evidence>
<evidence type="ECO:0000259" key="7">
    <source>
        <dbReference type="Pfam" id="PF05843"/>
    </source>
</evidence>
<dbReference type="GO" id="GO:0000974">
    <property type="term" value="C:Prp19 complex"/>
    <property type="evidence" value="ECO:0007669"/>
    <property type="project" value="TreeGrafter"/>
</dbReference>
<evidence type="ECO:0000256" key="4">
    <source>
        <dbReference type="ARBA" id="ARBA00022737"/>
    </source>
</evidence>
<dbReference type="SMART" id="SM00386">
    <property type="entry name" value="HAT"/>
    <property type="match status" value="2"/>
</dbReference>
<dbReference type="AlphaFoldDB" id="A0A8S2GAK7"/>
<keyword evidence="6" id="KW-0539">Nucleus</keyword>
<dbReference type="InterPro" id="IPR045075">
    <property type="entry name" value="Syf1-like"/>
</dbReference>
<name>A0A8S2GAK7_9BILA</name>
<dbReference type="Gene3D" id="1.25.40.10">
    <property type="entry name" value="Tetratricopeptide repeat domain"/>
    <property type="match status" value="1"/>
</dbReference>
<accession>A0A8S2GAK7</accession>
<dbReference type="PANTHER" id="PTHR11246">
    <property type="entry name" value="PRE-MRNA SPLICING FACTOR"/>
    <property type="match status" value="1"/>
</dbReference>
<comment type="subcellular location">
    <subcellularLocation>
        <location evidence="1">Nucleus</location>
    </subcellularLocation>
</comment>
<keyword evidence="5" id="KW-0508">mRNA splicing</keyword>
<dbReference type="SUPFAM" id="SSF48452">
    <property type="entry name" value="TPR-like"/>
    <property type="match status" value="1"/>
</dbReference>